<evidence type="ECO:0000256" key="3">
    <source>
        <dbReference type="ARBA" id="ARBA00022525"/>
    </source>
</evidence>
<organism evidence="8 9">
    <name type="scientific">Aplysia californica</name>
    <name type="common">California sea hare</name>
    <dbReference type="NCBI Taxonomy" id="6500"/>
    <lineage>
        <taxon>Eukaryota</taxon>
        <taxon>Metazoa</taxon>
        <taxon>Spiralia</taxon>
        <taxon>Lophotrochozoa</taxon>
        <taxon>Mollusca</taxon>
        <taxon>Gastropoda</taxon>
        <taxon>Heterobranchia</taxon>
        <taxon>Euthyneura</taxon>
        <taxon>Tectipleura</taxon>
        <taxon>Aplysiida</taxon>
        <taxon>Aplysioidea</taxon>
        <taxon>Aplysiidae</taxon>
        <taxon>Aplysia</taxon>
    </lineage>
</organism>
<gene>
    <name evidence="9" type="primary">LOC101845147</name>
</gene>
<feature type="chain" id="PRO_5046139176" evidence="6">
    <location>
        <begin position="27"/>
        <end position="580"/>
    </location>
</feature>
<comment type="subcellular location">
    <subcellularLocation>
        <location evidence="1">Membrane</location>
    </subcellularLocation>
    <subcellularLocation>
        <location evidence="2">Secreted</location>
    </subcellularLocation>
</comment>
<accession>A0ABM0KAM8</accession>
<dbReference type="InterPro" id="IPR020863">
    <property type="entry name" value="MACPF_CS"/>
</dbReference>
<proteinExistence type="predicted"/>
<dbReference type="Pfam" id="PF01823">
    <property type="entry name" value="MACPF"/>
    <property type="match status" value="1"/>
</dbReference>
<dbReference type="SMART" id="SM00457">
    <property type="entry name" value="MACPF"/>
    <property type="match status" value="1"/>
</dbReference>
<evidence type="ECO:0000256" key="5">
    <source>
        <dbReference type="ARBA" id="ARBA00023157"/>
    </source>
</evidence>
<dbReference type="Proteomes" id="UP000694888">
    <property type="component" value="Unplaced"/>
</dbReference>
<dbReference type="RefSeq" id="XP_005112978.1">
    <property type="nucleotide sequence ID" value="XM_005112921.3"/>
</dbReference>
<dbReference type="GeneID" id="101845147"/>
<keyword evidence="5" id="KW-1015">Disulfide bond</keyword>
<keyword evidence="8" id="KW-1185">Reference proteome</keyword>
<evidence type="ECO:0000259" key="7">
    <source>
        <dbReference type="PROSITE" id="PS51412"/>
    </source>
</evidence>
<evidence type="ECO:0000256" key="1">
    <source>
        <dbReference type="ARBA" id="ARBA00004370"/>
    </source>
</evidence>
<sequence length="580" mass="64478">MDLLAAKTTALLLAFQVTLLTGSAMATTECSTPLPGVRKMVTGVDITELDLVPLDFRGSRGIRSPVINFTCNRDRSWISETGVPFQLPDQVWHTSSVPGGWISSYVQIYKTSSEVRRNLQQSVGGESSIWKFSFSASRSYTMMQDTITNESRYISDVSAFESAKKVRLIPSLILNLDHIAQMFLDHLVTGNFSSNPDAYRLFINEFGTHYFSTGEFGGYIRVLHETDTSYFHSHTDRQVETNARAAFMSVISANGGRVSGSTNVDSSFSRSSTRTVRYYGGNSNLLAENGIQSWQPSVDRDPWLFSGKLTPISSLIKDPIKKSSMVLAVKQYVMEKYLVELLRLISFAKSKVPSSVLNTLEQRVVAMQQLSVLVESDVTALGHEVERHLVVPDWFRGQTQLCYKWRPDGHGGQCGGGAARRLCAKPDRMTPFYRDDTDGRSGGCRMQWGITSSGYESWFSSVRICYRWYPDGNGGQCGGGARRELCAGINGFSGEYRDDTDNRGGGCRMSWRLVVPGSAPLWMKTARLCFSWYPDGNGGQCGGPSRDLCATANSWTSYYRDDTDNRSGGCRMSWGIRLQL</sequence>
<keyword evidence="3" id="KW-0964">Secreted</keyword>
<name>A0ABM0KAM8_APLCA</name>
<feature type="domain" description="MACPF" evidence="7">
    <location>
        <begin position="23"/>
        <end position="345"/>
    </location>
</feature>
<evidence type="ECO:0000313" key="9">
    <source>
        <dbReference type="RefSeq" id="XP_005112978.1"/>
    </source>
</evidence>
<evidence type="ECO:0000313" key="8">
    <source>
        <dbReference type="Proteomes" id="UP000694888"/>
    </source>
</evidence>
<reference evidence="9" key="1">
    <citation type="submission" date="2025-08" db="UniProtKB">
        <authorList>
            <consortium name="RefSeq"/>
        </authorList>
    </citation>
    <scope>IDENTIFICATION</scope>
</reference>
<feature type="signal peptide" evidence="6">
    <location>
        <begin position="1"/>
        <end position="26"/>
    </location>
</feature>
<dbReference type="PROSITE" id="PS00279">
    <property type="entry name" value="MACPF_1"/>
    <property type="match status" value="1"/>
</dbReference>
<evidence type="ECO:0000256" key="4">
    <source>
        <dbReference type="ARBA" id="ARBA00023136"/>
    </source>
</evidence>
<evidence type="ECO:0000256" key="6">
    <source>
        <dbReference type="SAM" id="SignalP"/>
    </source>
</evidence>
<keyword evidence="4" id="KW-0472">Membrane</keyword>
<keyword evidence="6" id="KW-0732">Signal</keyword>
<protein>
    <submittedName>
        <fullName evidence="9">Perivitellin-2 67 kDa subunit</fullName>
    </submittedName>
</protein>
<evidence type="ECO:0000256" key="2">
    <source>
        <dbReference type="ARBA" id="ARBA00004613"/>
    </source>
</evidence>
<dbReference type="InterPro" id="IPR020864">
    <property type="entry name" value="MACPF"/>
</dbReference>
<dbReference type="PROSITE" id="PS51412">
    <property type="entry name" value="MACPF_2"/>
    <property type="match status" value="1"/>
</dbReference>